<reference evidence="1" key="1">
    <citation type="submission" date="2020-03" db="EMBL/GenBank/DDBJ databases">
        <title>The deep terrestrial virosphere.</title>
        <authorList>
            <person name="Holmfeldt K."/>
            <person name="Nilsson E."/>
            <person name="Simone D."/>
            <person name="Lopez-Fernandez M."/>
            <person name="Wu X."/>
            <person name="de Brujin I."/>
            <person name="Lundin D."/>
            <person name="Andersson A."/>
            <person name="Bertilsson S."/>
            <person name="Dopson M."/>
        </authorList>
    </citation>
    <scope>NUCLEOTIDE SEQUENCE</scope>
    <source>
        <strain evidence="2">MM415A00465</strain>
        <strain evidence="1">MM415B00381</strain>
    </source>
</reference>
<accession>A0A6M3J740</accession>
<evidence type="ECO:0000313" key="2">
    <source>
        <dbReference type="EMBL" id="QJA81959.1"/>
    </source>
</evidence>
<proteinExistence type="predicted"/>
<dbReference type="EMBL" id="MT142475">
    <property type="protein sequence ID" value="QJA81959.1"/>
    <property type="molecule type" value="Genomic_DNA"/>
</dbReference>
<name>A0A6M3J740_9ZZZZ</name>
<dbReference type="AlphaFoldDB" id="A0A6M3J740"/>
<dbReference type="Pfam" id="PF04883">
    <property type="entry name" value="HK97-gp10_like"/>
    <property type="match status" value="1"/>
</dbReference>
<dbReference type="EMBL" id="MT141543">
    <property type="protein sequence ID" value="QJA65726.1"/>
    <property type="molecule type" value="Genomic_DNA"/>
</dbReference>
<evidence type="ECO:0000313" key="1">
    <source>
        <dbReference type="EMBL" id="QJA65726.1"/>
    </source>
</evidence>
<gene>
    <name evidence="2" type="ORF">MM415A00465_0017</name>
    <name evidence="1" type="ORF">MM415B00381_0039</name>
</gene>
<sequence length="194" mass="21324">MIEMELKGWKEVDDALAKLSKELQIKIADNALKQGAIVVRDAARSNMSNMDTGLLRTQIDVGRGKKRAALFATGKHFTWLVGLKKWSSFKGGIPAWYGRFIELGTAKHKLTAGVNIRKGRNYGKTGKKVLYSHKSGKFFGKEVEVSGIKARPFMRPALDNNAQKVTEVIKNFLWAGIANSVMGSSLKVTKGAGK</sequence>
<dbReference type="InterPro" id="IPR010064">
    <property type="entry name" value="HK97-gp10_tail"/>
</dbReference>
<organism evidence="1">
    <name type="scientific">viral metagenome</name>
    <dbReference type="NCBI Taxonomy" id="1070528"/>
    <lineage>
        <taxon>unclassified sequences</taxon>
        <taxon>metagenomes</taxon>
        <taxon>organismal metagenomes</taxon>
    </lineage>
</organism>
<dbReference type="NCBIfam" id="TIGR01725">
    <property type="entry name" value="phge_HK97_gp10"/>
    <property type="match status" value="1"/>
</dbReference>
<protein>
    <submittedName>
        <fullName evidence="1">Putative tail protein</fullName>
    </submittedName>
</protein>